<feature type="compositionally biased region" description="Basic residues" evidence="15">
    <location>
        <begin position="475"/>
        <end position="485"/>
    </location>
</feature>
<dbReference type="GO" id="GO:0006457">
    <property type="term" value="P:protein folding"/>
    <property type="evidence" value="ECO:0007669"/>
    <property type="project" value="UniProtKB-UniRule"/>
</dbReference>
<dbReference type="AlphaFoldDB" id="A0A7C9KVE0"/>
<evidence type="ECO:0000256" key="7">
    <source>
        <dbReference type="ARBA" id="ARBA00023186"/>
    </source>
</evidence>
<dbReference type="InterPro" id="IPR037041">
    <property type="entry name" value="Trigger_fac_C_sf"/>
</dbReference>
<dbReference type="GO" id="GO:0015031">
    <property type="term" value="P:protein transport"/>
    <property type="evidence" value="ECO:0007669"/>
    <property type="project" value="UniProtKB-UniRule"/>
</dbReference>
<dbReference type="Pfam" id="PF05697">
    <property type="entry name" value="Trigger_N"/>
    <property type="match status" value="1"/>
</dbReference>
<dbReference type="GO" id="GO:0051301">
    <property type="term" value="P:cell division"/>
    <property type="evidence" value="ECO:0007669"/>
    <property type="project" value="UniProtKB-KW"/>
</dbReference>
<reference evidence="17 18" key="1">
    <citation type="submission" date="2019-09" db="EMBL/GenBank/DDBJ databases">
        <title>Polymorphobacter sp. isolated from a lake in China.</title>
        <authorList>
            <person name="Liu Z."/>
        </authorList>
    </citation>
    <scope>NUCLEOTIDE SEQUENCE [LARGE SCALE GENOMIC DNA]</scope>
    <source>
        <strain evidence="17 18">D40P</strain>
    </source>
</reference>
<dbReference type="Gene3D" id="3.10.50.40">
    <property type="match status" value="1"/>
</dbReference>
<comment type="caution">
    <text evidence="17">The sequence shown here is derived from an EMBL/GenBank/DDBJ whole genome shotgun (WGS) entry which is preliminary data.</text>
</comment>
<dbReference type="GO" id="GO:0005737">
    <property type="term" value="C:cytoplasm"/>
    <property type="evidence" value="ECO:0007669"/>
    <property type="project" value="UniProtKB-SubCell"/>
</dbReference>
<evidence type="ECO:0000256" key="11">
    <source>
        <dbReference type="ARBA" id="ARBA00029986"/>
    </source>
</evidence>
<comment type="similarity">
    <text evidence="2 12 14">Belongs to the FKBP-type PPIase family. Tig subfamily.</text>
</comment>
<evidence type="ECO:0000256" key="2">
    <source>
        <dbReference type="ARBA" id="ARBA00005464"/>
    </source>
</evidence>
<dbReference type="InterPro" id="IPR001179">
    <property type="entry name" value="PPIase_FKBP_dom"/>
</dbReference>
<dbReference type="InterPro" id="IPR008880">
    <property type="entry name" value="Trigger_fac_C"/>
</dbReference>
<evidence type="ECO:0000259" key="16">
    <source>
        <dbReference type="PROSITE" id="PS50059"/>
    </source>
</evidence>
<comment type="function">
    <text evidence="10 12">Involved in protein export. Acts as a chaperone by maintaining the newly synthesized protein in an open conformation. Functions as a peptidyl-prolyl cis-trans isomerase.</text>
</comment>
<keyword evidence="6 12" id="KW-0697">Rotamase</keyword>
<dbReference type="InterPro" id="IPR005215">
    <property type="entry name" value="Trig_fac"/>
</dbReference>
<gene>
    <name evidence="12" type="primary">tig</name>
    <name evidence="17" type="ORF">F3168_02685</name>
</gene>
<evidence type="ECO:0000256" key="3">
    <source>
        <dbReference type="ARBA" id="ARBA00013194"/>
    </source>
</evidence>
<dbReference type="RefSeq" id="WP_152576595.1">
    <property type="nucleotide sequence ID" value="NZ_JAATJI010000001.1"/>
</dbReference>
<keyword evidence="9 12" id="KW-0131">Cell cycle</keyword>
<dbReference type="GO" id="GO:0003755">
    <property type="term" value="F:peptidyl-prolyl cis-trans isomerase activity"/>
    <property type="evidence" value="ECO:0007669"/>
    <property type="project" value="UniProtKB-UniRule"/>
</dbReference>
<proteinExistence type="inferred from homology"/>
<dbReference type="SUPFAM" id="SSF54534">
    <property type="entry name" value="FKBP-like"/>
    <property type="match status" value="1"/>
</dbReference>
<dbReference type="OrthoDB" id="9767721at2"/>
<evidence type="ECO:0000256" key="15">
    <source>
        <dbReference type="SAM" id="MobiDB-lite"/>
    </source>
</evidence>
<feature type="compositionally biased region" description="Basic and acidic residues" evidence="15">
    <location>
        <begin position="452"/>
        <end position="474"/>
    </location>
</feature>
<evidence type="ECO:0000256" key="5">
    <source>
        <dbReference type="ARBA" id="ARBA00022618"/>
    </source>
</evidence>
<evidence type="ECO:0000313" key="17">
    <source>
        <dbReference type="EMBL" id="MQT16165.1"/>
    </source>
</evidence>
<sequence length="547" mass="59146">MQIAETLNQGLRREYSLVIPASALAARVDARLLEVSKTIRMPGFRPGKVPPNLVRKMHGEALQGEALQAAVNEGVQQLLTDRGLRPANQPQVDLEGTPGVGDDVGIKVSLEVLPTVEDIQIEGLELEKLVVAPDDAAIADAVTRLSAQMQRSEPAPAAHEAATGDTVVIDFEGRVDGELFDGGKGEGMRVTIGSGQLIPGFEDQLIGAKANEERTVKVSFPDDYNVAYLKGKPAEFAIVVQGVETPVETVIDDEFAKGFGIDSLDALKEILKDQLDTELGTLTRTYLKRKLLDTLAARHDFEVPESMVNNEFDQIWSQIEQEISQDADPEAMRTQMEAEREDYRRIAERRVRLGLLLSEIGQRNNITISQAEMNRLIGQEAARYPGEQQQVVKFLQENPMALAQLRAPLYEDKVVDFLIGKAELTERHVSRAELEAAIEDEDETPGLIGAGHSHDHDHGHVHGPDCDHDHDHAPAKPKKAAKAKAAKADAPAADAAVAETPADDAVEAPVKKAGKAKAAKAEAGADVDAPVADAAAKPKRASKKTAE</sequence>
<dbReference type="Gene3D" id="1.10.3120.10">
    <property type="entry name" value="Trigger factor, C-terminal domain"/>
    <property type="match status" value="1"/>
</dbReference>
<dbReference type="PROSITE" id="PS50059">
    <property type="entry name" value="FKBP_PPIASE"/>
    <property type="match status" value="1"/>
</dbReference>
<keyword evidence="18" id="KW-1185">Reference proteome</keyword>
<feature type="domain" description="PPIase FKBP-type" evidence="16">
    <location>
        <begin position="164"/>
        <end position="225"/>
    </location>
</feature>
<evidence type="ECO:0000256" key="10">
    <source>
        <dbReference type="ARBA" id="ARBA00024849"/>
    </source>
</evidence>
<dbReference type="FunFam" id="3.10.50.40:FF:000001">
    <property type="entry name" value="Trigger factor"/>
    <property type="match status" value="1"/>
</dbReference>
<dbReference type="SUPFAM" id="SSF102735">
    <property type="entry name" value="Trigger factor ribosome-binding domain"/>
    <property type="match status" value="1"/>
</dbReference>
<name>A0A7C9KVE0_9SPHN</name>
<keyword evidence="8 12" id="KW-0413">Isomerase</keyword>
<dbReference type="InterPro" id="IPR036611">
    <property type="entry name" value="Trigger_fac_ribosome-bd_sf"/>
</dbReference>
<organism evidence="17 18">
    <name type="scientific">Sandarakinorhabdus fusca</name>
    <dbReference type="NCBI Taxonomy" id="1439888"/>
    <lineage>
        <taxon>Bacteria</taxon>
        <taxon>Pseudomonadati</taxon>
        <taxon>Pseudomonadota</taxon>
        <taxon>Alphaproteobacteria</taxon>
        <taxon>Sphingomonadales</taxon>
        <taxon>Sphingosinicellaceae</taxon>
        <taxon>Sandarakinorhabdus</taxon>
    </lineage>
</organism>
<dbReference type="Gene3D" id="3.30.70.1050">
    <property type="entry name" value="Trigger factor ribosome-binding domain"/>
    <property type="match status" value="1"/>
</dbReference>
<evidence type="ECO:0000256" key="9">
    <source>
        <dbReference type="ARBA" id="ARBA00023306"/>
    </source>
</evidence>
<accession>A0A7C9KVE0</accession>
<feature type="compositionally biased region" description="Low complexity" evidence="15">
    <location>
        <begin position="488"/>
        <end position="500"/>
    </location>
</feature>
<feature type="region of interest" description="Disordered" evidence="15">
    <location>
        <begin position="444"/>
        <end position="547"/>
    </location>
</feature>
<dbReference type="EMBL" id="WIOL01000001">
    <property type="protein sequence ID" value="MQT16165.1"/>
    <property type="molecule type" value="Genomic_DNA"/>
</dbReference>
<dbReference type="InterPro" id="IPR027304">
    <property type="entry name" value="Trigger_fact/SurA_dom_sf"/>
</dbReference>
<keyword evidence="5 12" id="KW-0132">Cell division</keyword>
<keyword evidence="7 12" id="KW-0143">Chaperone</keyword>
<dbReference type="Proteomes" id="UP000481327">
    <property type="component" value="Unassembled WGS sequence"/>
</dbReference>
<dbReference type="Pfam" id="PF00254">
    <property type="entry name" value="FKBP_C"/>
    <property type="match status" value="1"/>
</dbReference>
<evidence type="ECO:0000256" key="8">
    <source>
        <dbReference type="ARBA" id="ARBA00023235"/>
    </source>
</evidence>
<protein>
    <recommendedName>
        <fullName evidence="4 12">Trigger factor</fullName>
        <shortName evidence="12">TF</shortName>
        <ecNumber evidence="3 12">5.2.1.8</ecNumber>
    </recommendedName>
    <alternativeName>
        <fullName evidence="11 12">PPIase</fullName>
    </alternativeName>
</protein>
<dbReference type="EC" id="5.2.1.8" evidence="3 12"/>
<dbReference type="Pfam" id="PF05698">
    <property type="entry name" value="Trigger_C"/>
    <property type="match status" value="1"/>
</dbReference>
<dbReference type="SUPFAM" id="SSF109998">
    <property type="entry name" value="Triger factor/SurA peptide-binding domain-like"/>
    <property type="match status" value="1"/>
</dbReference>
<comment type="subcellular location">
    <subcellularLocation>
        <location evidence="12">Cytoplasm</location>
    </subcellularLocation>
    <text evidence="12">About half TF is bound to the ribosome near the polypeptide exit tunnel while the other half is free in the cytoplasm.</text>
</comment>
<evidence type="ECO:0000256" key="4">
    <source>
        <dbReference type="ARBA" id="ARBA00016902"/>
    </source>
</evidence>
<evidence type="ECO:0000256" key="1">
    <source>
        <dbReference type="ARBA" id="ARBA00000971"/>
    </source>
</evidence>
<keyword evidence="12" id="KW-0963">Cytoplasm</keyword>
<evidence type="ECO:0000256" key="13">
    <source>
        <dbReference type="PROSITE-ProRule" id="PRU00277"/>
    </source>
</evidence>
<dbReference type="InterPro" id="IPR008881">
    <property type="entry name" value="Trigger_fac_ribosome-bd_bac"/>
</dbReference>
<comment type="catalytic activity">
    <reaction evidence="1 12 13">
        <text>[protein]-peptidylproline (omega=180) = [protein]-peptidylproline (omega=0)</text>
        <dbReference type="Rhea" id="RHEA:16237"/>
        <dbReference type="Rhea" id="RHEA-COMP:10747"/>
        <dbReference type="Rhea" id="RHEA-COMP:10748"/>
        <dbReference type="ChEBI" id="CHEBI:83833"/>
        <dbReference type="ChEBI" id="CHEBI:83834"/>
        <dbReference type="EC" id="5.2.1.8"/>
    </reaction>
</comment>
<evidence type="ECO:0000256" key="14">
    <source>
        <dbReference type="RuleBase" id="RU003914"/>
    </source>
</evidence>
<dbReference type="HAMAP" id="MF_00303">
    <property type="entry name" value="Trigger_factor_Tig"/>
    <property type="match status" value="1"/>
</dbReference>
<evidence type="ECO:0000313" key="18">
    <source>
        <dbReference type="Proteomes" id="UP000481327"/>
    </source>
</evidence>
<feature type="compositionally biased region" description="Low complexity" evidence="15">
    <location>
        <begin position="521"/>
        <end position="535"/>
    </location>
</feature>
<evidence type="ECO:0000256" key="6">
    <source>
        <dbReference type="ARBA" id="ARBA00023110"/>
    </source>
</evidence>
<feature type="compositionally biased region" description="Basic residues" evidence="15">
    <location>
        <begin position="537"/>
        <end position="547"/>
    </location>
</feature>
<comment type="domain">
    <text evidence="12">Consists of 3 domains; the N-terminus binds the ribosome, the middle domain has PPIase activity, while the C-terminus has intrinsic chaperone activity on its own.</text>
</comment>
<evidence type="ECO:0000256" key="12">
    <source>
        <dbReference type="HAMAP-Rule" id="MF_00303"/>
    </source>
</evidence>
<dbReference type="InterPro" id="IPR046357">
    <property type="entry name" value="PPIase_dom_sf"/>
</dbReference>
<dbReference type="NCBIfam" id="TIGR00115">
    <property type="entry name" value="tig"/>
    <property type="match status" value="1"/>
</dbReference>